<evidence type="ECO:0000256" key="2">
    <source>
        <dbReference type="ARBA" id="ARBA00009347"/>
    </source>
</evidence>
<dbReference type="Gene3D" id="1.20.140.10">
    <property type="entry name" value="Butyryl-CoA Dehydrogenase, subunit A, domain 3"/>
    <property type="match status" value="1"/>
</dbReference>
<name>A0A943UWS9_9ACTN</name>
<gene>
    <name evidence="10" type="ORF">KH142_03555</name>
</gene>
<evidence type="ECO:0000313" key="11">
    <source>
        <dbReference type="Proteomes" id="UP000727506"/>
    </source>
</evidence>
<dbReference type="GO" id="GO:0005886">
    <property type="term" value="C:plasma membrane"/>
    <property type="evidence" value="ECO:0007669"/>
    <property type="project" value="TreeGrafter"/>
</dbReference>
<feature type="domain" description="Acyl-CoA dehydrogenase/oxidase N-terminal" evidence="9">
    <location>
        <begin position="6"/>
        <end position="114"/>
    </location>
</feature>
<keyword evidence="3 6" id="KW-0285">Flavoprotein</keyword>
<dbReference type="PANTHER" id="PTHR43884:SF19">
    <property type="entry name" value="ACYL-COA DEHYDROGENASE FADE4-RELATED"/>
    <property type="match status" value="1"/>
</dbReference>
<dbReference type="CDD" id="cd00567">
    <property type="entry name" value="ACAD"/>
    <property type="match status" value="1"/>
</dbReference>
<comment type="similarity">
    <text evidence="2 6">Belongs to the acyl-CoA dehydrogenase family.</text>
</comment>
<organism evidence="10 11">
    <name type="scientific">Slackia piriformis</name>
    <dbReference type="NCBI Taxonomy" id="626934"/>
    <lineage>
        <taxon>Bacteria</taxon>
        <taxon>Bacillati</taxon>
        <taxon>Actinomycetota</taxon>
        <taxon>Coriobacteriia</taxon>
        <taxon>Eggerthellales</taxon>
        <taxon>Eggerthellaceae</taxon>
        <taxon>Slackia</taxon>
    </lineage>
</organism>
<dbReference type="InterPro" id="IPR036250">
    <property type="entry name" value="AcylCo_DH-like_C"/>
</dbReference>
<evidence type="ECO:0000256" key="3">
    <source>
        <dbReference type="ARBA" id="ARBA00022630"/>
    </source>
</evidence>
<dbReference type="AlphaFoldDB" id="A0A943UWS9"/>
<reference evidence="10" key="1">
    <citation type="submission" date="2021-02" db="EMBL/GenBank/DDBJ databases">
        <title>Infant gut strain persistence is associated with maternal origin, phylogeny, and functional potential including surface adhesion and iron acquisition.</title>
        <authorList>
            <person name="Lou Y.C."/>
        </authorList>
    </citation>
    <scope>NUCLEOTIDE SEQUENCE</scope>
    <source>
        <strain evidence="10">L2_039_000G1_dasL2_039_000G1_concoct_11</strain>
    </source>
</reference>
<evidence type="ECO:0000313" key="10">
    <source>
        <dbReference type="EMBL" id="MBS6940554.1"/>
    </source>
</evidence>
<keyword evidence="5 6" id="KW-0560">Oxidoreductase</keyword>
<accession>A0A943UWS9</accession>
<dbReference type="Gene3D" id="1.10.540.10">
    <property type="entry name" value="Acyl-CoA dehydrogenase/oxidase, N-terminal domain"/>
    <property type="match status" value="1"/>
</dbReference>
<dbReference type="EMBL" id="JAGZSV010000041">
    <property type="protein sequence ID" value="MBS6940554.1"/>
    <property type="molecule type" value="Genomic_DNA"/>
</dbReference>
<evidence type="ECO:0000256" key="1">
    <source>
        <dbReference type="ARBA" id="ARBA00001974"/>
    </source>
</evidence>
<protein>
    <submittedName>
        <fullName evidence="10">Acyl-CoA dehydrogenase family protein</fullName>
    </submittedName>
</protein>
<dbReference type="Proteomes" id="UP000727506">
    <property type="component" value="Unassembled WGS sequence"/>
</dbReference>
<evidence type="ECO:0000256" key="5">
    <source>
        <dbReference type="ARBA" id="ARBA00023002"/>
    </source>
</evidence>
<evidence type="ECO:0000259" key="7">
    <source>
        <dbReference type="Pfam" id="PF00441"/>
    </source>
</evidence>
<dbReference type="FunFam" id="1.20.140.10:FF:000001">
    <property type="entry name" value="Acyl-CoA dehydrogenase"/>
    <property type="match status" value="1"/>
</dbReference>
<feature type="domain" description="Acyl-CoA dehydrogenase/oxidase C-terminal" evidence="7">
    <location>
        <begin position="230"/>
        <end position="378"/>
    </location>
</feature>
<dbReference type="PANTHER" id="PTHR43884">
    <property type="entry name" value="ACYL-COA DEHYDROGENASE"/>
    <property type="match status" value="1"/>
</dbReference>
<dbReference type="InterPro" id="IPR046373">
    <property type="entry name" value="Acyl-CoA_Oxase/DH_mid-dom_sf"/>
</dbReference>
<dbReference type="InterPro" id="IPR006089">
    <property type="entry name" value="Acyl-CoA_DH_CS"/>
</dbReference>
<evidence type="ECO:0000259" key="8">
    <source>
        <dbReference type="Pfam" id="PF02770"/>
    </source>
</evidence>
<sequence length="385" mass="42656">MDFNFTEEQELLIESVEEFGRRYFDEHTVDAMYTNHGIPVEIAEAYRDAGFALMGLPEEVGGIPCDKLTLGIMTEKLYHATGCMTPFMTAMLATADVAEFGTHDQAMKIIEQYAESGMPVASLGLSEPGAGSDNKAMSTYTKRQKDGTYILRGQKTWVTNGGNTPYMIVVAKDEHPARSNESMSMWLIPTSLDGVSTTPLDKIGQQIIPFVDVFFDDVEITEDMRLGNEGEGFLLLMKNFEIERCLVAAQSIGLAQACMDDAAAYASERYAFDKPIGANPLIQDMLAEMETILENSRNMLYKTLWQLDQGQSVRTQAALLKRYATTGCTKVADVALEIFAALGYTTATRVGRIWRDLRGNQLAGGTVEVMSYIAGRQLVKHYARR</sequence>
<keyword evidence="4 6" id="KW-0274">FAD</keyword>
<dbReference type="Pfam" id="PF02771">
    <property type="entry name" value="Acyl-CoA_dh_N"/>
    <property type="match status" value="1"/>
</dbReference>
<dbReference type="InterPro" id="IPR013786">
    <property type="entry name" value="AcylCoA_DH/ox_N"/>
</dbReference>
<dbReference type="GO" id="GO:0050660">
    <property type="term" value="F:flavin adenine dinucleotide binding"/>
    <property type="evidence" value="ECO:0007669"/>
    <property type="project" value="InterPro"/>
</dbReference>
<dbReference type="GO" id="GO:0003995">
    <property type="term" value="F:acyl-CoA dehydrogenase activity"/>
    <property type="evidence" value="ECO:0007669"/>
    <property type="project" value="InterPro"/>
</dbReference>
<comment type="cofactor">
    <cofactor evidence="1 6">
        <name>FAD</name>
        <dbReference type="ChEBI" id="CHEBI:57692"/>
    </cofactor>
</comment>
<feature type="domain" description="Acyl-CoA oxidase/dehydrogenase middle" evidence="8">
    <location>
        <begin position="123"/>
        <end position="218"/>
    </location>
</feature>
<dbReference type="SUPFAM" id="SSF47203">
    <property type="entry name" value="Acyl-CoA dehydrogenase C-terminal domain-like"/>
    <property type="match status" value="1"/>
</dbReference>
<dbReference type="Pfam" id="PF00441">
    <property type="entry name" value="Acyl-CoA_dh_1"/>
    <property type="match status" value="1"/>
</dbReference>
<comment type="caution">
    <text evidence="10">The sequence shown here is derived from an EMBL/GenBank/DDBJ whole genome shotgun (WGS) entry which is preliminary data.</text>
</comment>
<evidence type="ECO:0000259" key="9">
    <source>
        <dbReference type="Pfam" id="PF02771"/>
    </source>
</evidence>
<proteinExistence type="inferred from homology"/>
<dbReference type="Pfam" id="PF02770">
    <property type="entry name" value="Acyl-CoA_dh_M"/>
    <property type="match status" value="1"/>
</dbReference>
<dbReference type="InterPro" id="IPR009075">
    <property type="entry name" value="AcylCo_DH/oxidase_C"/>
</dbReference>
<dbReference type="SUPFAM" id="SSF56645">
    <property type="entry name" value="Acyl-CoA dehydrogenase NM domain-like"/>
    <property type="match status" value="1"/>
</dbReference>
<evidence type="ECO:0000256" key="6">
    <source>
        <dbReference type="RuleBase" id="RU362125"/>
    </source>
</evidence>
<dbReference type="InterPro" id="IPR037069">
    <property type="entry name" value="AcylCoA_DH/ox_N_sf"/>
</dbReference>
<dbReference type="Gene3D" id="2.40.110.10">
    <property type="entry name" value="Butyryl-CoA Dehydrogenase, subunit A, domain 2"/>
    <property type="match status" value="1"/>
</dbReference>
<dbReference type="InterPro" id="IPR009100">
    <property type="entry name" value="AcylCoA_DH/oxidase_NM_dom_sf"/>
</dbReference>
<dbReference type="InterPro" id="IPR006091">
    <property type="entry name" value="Acyl-CoA_Oxase/DH_mid-dom"/>
</dbReference>
<evidence type="ECO:0000256" key="4">
    <source>
        <dbReference type="ARBA" id="ARBA00022827"/>
    </source>
</evidence>
<dbReference type="PROSITE" id="PS00072">
    <property type="entry name" value="ACYL_COA_DH_1"/>
    <property type="match status" value="1"/>
</dbReference>